<keyword evidence="8" id="KW-1185">Reference proteome</keyword>
<dbReference type="OrthoDB" id="1915198at2759"/>
<feature type="transmembrane region" description="Helical" evidence="5">
    <location>
        <begin position="40"/>
        <end position="60"/>
    </location>
</feature>
<evidence type="ECO:0000259" key="6">
    <source>
        <dbReference type="SMART" id="SM00856"/>
    </source>
</evidence>
<keyword evidence="1" id="KW-0732">Signal</keyword>
<evidence type="ECO:0000256" key="2">
    <source>
        <dbReference type="ARBA" id="ARBA00023157"/>
    </source>
</evidence>
<comment type="similarity">
    <text evidence="3">Belongs to the PMEI family.</text>
</comment>
<keyword evidence="5" id="KW-0812">Transmembrane</keyword>
<dbReference type="Proteomes" id="UP001141806">
    <property type="component" value="Unassembled WGS sequence"/>
</dbReference>
<dbReference type="AlphaFoldDB" id="A0A9Q0H3U8"/>
<dbReference type="InterPro" id="IPR006501">
    <property type="entry name" value="Pectinesterase_inhib_dom"/>
</dbReference>
<dbReference type="InterPro" id="IPR034088">
    <property type="entry name" value="Pla_a_1-like"/>
</dbReference>
<reference evidence="7" key="1">
    <citation type="journal article" date="2023" name="Plant J.">
        <title>The genome of the king protea, Protea cynaroides.</title>
        <authorList>
            <person name="Chang J."/>
            <person name="Duong T.A."/>
            <person name="Schoeman C."/>
            <person name="Ma X."/>
            <person name="Roodt D."/>
            <person name="Barker N."/>
            <person name="Li Z."/>
            <person name="Van de Peer Y."/>
            <person name="Mizrachi E."/>
        </authorList>
    </citation>
    <scope>NUCLEOTIDE SEQUENCE</scope>
    <source>
        <tissue evidence="7">Young leaves</tissue>
    </source>
</reference>
<dbReference type="GO" id="GO:0005576">
    <property type="term" value="C:extracellular region"/>
    <property type="evidence" value="ECO:0007669"/>
    <property type="project" value="UniProtKB-ARBA"/>
</dbReference>
<evidence type="ECO:0000256" key="4">
    <source>
        <dbReference type="ARBA" id="ARBA00074213"/>
    </source>
</evidence>
<accession>A0A9Q0H3U8</accession>
<dbReference type="Pfam" id="PF04043">
    <property type="entry name" value="PMEI"/>
    <property type="match status" value="1"/>
</dbReference>
<sequence length="231" mass="25692">MSFQAKLTLNCFSINLHSLLIKLCHTSNAKQLTLKIKKNMATFLSFSLLCFFFFIFFLSLCSFNGGTGGSDIINETCRKSAKSDPNINYNFCVSSLQTGHKSHNPTNLKQLGITAVKLTKSNASHTKSFIKNLLKNKKLDPFVKLALQDCMEVYSDAVDLLKEAIKDVKEKRYSEANIKLSSAMDSSSSCEEGFNEKKGKDSPLTKENKDVFQLAAISLSIINMFGGNGYY</sequence>
<dbReference type="PANTHER" id="PTHR35357">
    <property type="entry name" value="OS02G0537100 PROTEIN"/>
    <property type="match status" value="1"/>
</dbReference>
<dbReference type="Gene3D" id="1.20.140.40">
    <property type="entry name" value="Invertase/pectin methylesterase inhibitor family protein"/>
    <property type="match status" value="1"/>
</dbReference>
<organism evidence="7 8">
    <name type="scientific">Protea cynaroides</name>
    <dbReference type="NCBI Taxonomy" id="273540"/>
    <lineage>
        <taxon>Eukaryota</taxon>
        <taxon>Viridiplantae</taxon>
        <taxon>Streptophyta</taxon>
        <taxon>Embryophyta</taxon>
        <taxon>Tracheophyta</taxon>
        <taxon>Spermatophyta</taxon>
        <taxon>Magnoliopsida</taxon>
        <taxon>Proteales</taxon>
        <taxon>Proteaceae</taxon>
        <taxon>Protea</taxon>
    </lineage>
</organism>
<dbReference type="SUPFAM" id="SSF101148">
    <property type="entry name" value="Plant invertase/pectin methylesterase inhibitor"/>
    <property type="match status" value="1"/>
</dbReference>
<evidence type="ECO:0000256" key="1">
    <source>
        <dbReference type="ARBA" id="ARBA00022729"/>
    </source>
</evidence>
<proteinExistence type="inferred from homology"/>
<evidence type="ECO:0000256" key="5">
    <source>
        <dbReference type="SAM" id="Phobius"/>
    </source>
</evidence>
<dbReference type="NCBIfam" id="TIGR01614">
    <property type="entry name" value="PME_inhib"/>
    <property type="match status" value="1"/>
</dbReference>
<protein>
    <recommendedName>
        <fullName evidence="4">Putative invertase inhibitor</fullName>
    </recommendedName>
</protein>
<feature type="domain" description="Pectinesterase inhibitor" evidence="6">
    <location>
        <begin position="68"/>
        <end position="221"/>
    </location>
</feature>
<dbReference type="FunFam" id="1.20.140.40:FF:000002">
    <property type="entry name" value="Putative invertase inhibitor"/>
    <property type="match status" value="1"/>
</dbReference>
<evidence type="ECO:0000256" key="3">
    <source>
        <dbReference type="ARBA" id="ARBA00038471"/>
    </source>
</evidence>
<gene>
    <name evidence="7" type="ORF">NE237_024884</name>
</gene>
<keyword evidence="5" id="KW-1133">Transmembrane helix</keyword>
<dbReference type="SMART" id="SM00856">
    <property type="entry name" value="PMEI"/>
    <property type="match status" value="1"/>
</dbReference>
<evidence type="ECO:0000313" key="7">
    <source>
        <dbReference type="EMBL" id="KAJ4957773.1"/>
    </source>
</evidence>
<dbReference type="CDD" id="cd15795">
    <property type="entry name" value="PMEI-Pla_a_1_like"/>
    <property type="match status" value="1"/>
</dbReference>
<name>A0A9Q0H3U8_9MAGN</name>
<dbReference type="GO" id="GO:0004857">
    <property type="term" value="F:enzyme inhibitor activity"/>
    <property type="evidence" value="ECO:0007669"/>
    <property type="project" value="InterPro"/>
</dbReference>
<dbReference type="EMBL" id="JAMYWD010000010">
    <property type="protein sequence ID" value="KAJ4957773.1"/>
    <property type="molecule type" value="Genomic_DNA"/>
</dbReference>
<dbReference type="PANTHER" id="PTHR35357:SF17">
    <property type="entry name" value="PECTINESTERASE INHIBITOR 12"/>
    <property type="match status" value="1"/>
</dbReference>
<dbReference type="InterPro" id="IPR035513">
    <property type="entry name" value="Invertase/methylesterase_inhib"/>
</dbReference>
<evidence type="ECO:0000313" key="8">
    <source>
        <dbReference type="Proteomes" id="UP001141806"/>
    </source>
</evidence>
<keyword evidence="2" id="KW-1015">Disulfide bond</keyword>
<keyword evidence="5" id="KW-0472">Membrane</keyword>
<comment type="caution">
    <text evidence="7">The sequence shown here is derived from an EMBL/GenBank/DDBJ whole genome shotgun (WGS) entry which is preliminary data.</text>
</comment>